<feature type="domain" description="N6 adenine-specific DNA methyltransferase N-terminal" evidence="9">
    <location>
        <begin position="8"/>
        <end position="159"/>
    </location>
</feature>
<dbReference type="GO" id="GO:0032259">
    <property type="term" value="P:methylation"/>
    <property type="evidence" value="ECO:0007669"/>
    <property type="project" value="UniProtKB-KW"/>
</dbReference>
<evidence type="ECO:0000256" key="4">
    <source>
        <dbReference type="ARBA" id="ARBA00022679"/>
    </source>
</evidence>
<keyword evidence="5" id="KW-0949">S-adenosyl-L-methionine</keyword>
<evidence type="ECO:0000313" key="10">
    <source>
        <dbReference type="EMBL" id="REC62352.1"/>
    </source>
</evidence>
<evidence type="ECO:0000259" key="8">
    <source>
        <dbReference type="Pfam" id="PF02384"/>
    </source>
</evidence>
<protein>
    <recommendedName>
        <fullName evidence="2">site-specific DNA-methyltransferase (adenine-specific)</fullName>
        <ecNumber evidence="2">2.1.1.72</ecNumber>
    </recommendedName>
</protein>
<dbReference type="PRINTS" id="PR00507">
    <property type="entry name" value="N12N6MTFRASE"/>
</dbReference>
<keyword evidence="3 10" id="KW-0489">Methyltransferase</keyword>
<feature type="domain" description="DNA methylase adenine-specific" evidence="8">
    <location>
        <begin position="182"/>
        <end position="512"/>
    </location>
</feature>
<comment type="catalytic activity">
    <reaction evidence="7">
        <text>a 2'-deoxyadenosine in DNA + S-adenosyl-L-methionine = an N(6)-methyl-2'-deoxyadenosine in DNA + S-adenosyl-L-homocysteine + H(+)</text>
        <dbReference type="Rhea" id="RHEA:15197"/>
        <dbReference type="Rhea" id="RHEA-COMP:12418"/>
        <dbReference type="Rhea" id="RHEA-COMP:12419"/>
        <dbReference type="ChEBI" id="CHEBI:15378"/>
        <dbReference type="ChEBI" id="CHEBI:57856"/>
        <dbReference type="ChEBI" id="CHEBI:59789"/>
        <dbReference type="ChEBI" id="CHEBI:90615"/>
        <dbReference type="ChEBI" id="CHEBI:90616"/>
        <dbReference type="EC" id="2.1.1.72"/>
    </reaction>
</comment>
<evidence type="ECO:0000256" key="2">
    <source>
        <dbReference type="ARBA" id="ARBA00011900"/>
    </source>
</evidence>
<keyword evidence="4 10" id="KW-0808">Transferase</keyword>
<dbReference type="EMBL" id="QNVT01000009">
    <property type="protein sequence ID" value="REC62352.1"/>
    <property type="molecule type" value="Genomic_DNA"/>
</dbReference>
<comment type="caution">
    <text evidence="10">The sequence shown here is derived from an EMBL/GenBank/DDBJ whole genome shotgun (WGS) entry which is preliminary data.</text>
</comment>
<dbReference type="GO" id="GO:0009007">
    <property type="term" value="F:site-specific DNA-methyltransferase (adenine-specific) activity"/>
    <property type="evidence" value="ECO:0007669"/>
    <property type="project" value="UniProtKB-EC"/>
</dbReference>
<dbReference type="Proteomes" id="UP000256686">
    <property type="component" value="Unassembled WGS sequence"/>
</dbReference>
<keyword evidence="6" id="KW-0680">Restriction system</keyword>
<dbReference type="Pfam" id="PF02384">
    <property type="entry name" value="N6_Mtase"/>
    <property type="match status" value="1"/>
</dbReference>
<sequence>MLENKIIKDHINTLWNAMWRAGFGNSLLAIEQITFLFFIKTIEDLDRRNLFFAEDSNGSIFSGTYIPYIDEKLYIAEGGTFKYEETQALQQQLIEDKKPRTKNELRWSYFKQMEPEEMLKHIKFNVYPFILSLNSNYLKSSDKSNAVLMIENPAVLNEVTLLIDLIFEELDVDNLNSKDFNTGDIFESVLSQIVISGNSGQIRTPRHIIKLIVELLEPSLGQKIADPACGTGGFLIGANSHIVHKLSISDDKENAIVDFDKFYSISLSAQTTKKHQENLSNSLKGFDLDIHMVRISLMNLMMHGINNPLVTYKDSLSQNLLKDELFDMVMSNPPFSGTIDKGNIDRNLKLQTNRVPLLFLERIYNMLKKNGTAAIIVPHNTLFNTTKAFVEIRKKIVEEAQLIAVLSLPKGVFRPTASVQTAILIFKKGNATKKTWFYHIKDDGFTLDDKRLPKYFSDGSRDYGDLNDVILRFKNRDKNNDNDRSSQCFFVDKKDLREANYNLDFQKYKDVLAEEFEFQSFKDIFNELEKNELKIQKEISELKGLLL</sequence>
<accession>A0A3D9CA42</accession>
<dbReference type="SUPFAM" id="SSF53335">
    <property type="entry name" value="S-adenosyl-L-methionine-dependent methyltransferases"/>
    <property type="match status" value="1"/>
</dbReference>
<dbReference type="Gene3D" id="1.20.1260.30">
    <property type="match status" value="1"/>
</dbReference>
<evidence type="ECO:0000256" key="7">
    <source>
        <dbReference type="ARBA" id="ARBA00047942"/>
    </source>
</evidence>
<dbReference type="PANTHER" id="PTHR42933">
    <property type="entry name" value="SLR6095 PROTEIN"/>
    <property type="match status" value="1"/>
</dbReference>
<reference evidence="11" key="1">
    <citation type="submission" date="2018-06" db="EMBL/GenBank/DDBJ databases">
        <authorList>
            <person name="Lum Nde A."/>
            <person name="Hugo C."/>
        </authorList>
    </citation>
    <scope>NUCLEOTIDE SEQUENCE [LARGE SCALE GENOMIC DNA]</scope>
    <source>
        <strain evidence="11">1_F178</strain>
    </source>
</reference>
<evidence type="ECO:0000259" key="9">
    <source>
        <dbReference type="Pfam" id="PF12161"/>
    </source>
</evidence>
<dbReference type="EC" id="2.1.1.72" evidence="2"/>
<gene>
    <name evidence="10" type="ORF">DRF65_11615</name>
</gene>
<evidence type="ECO:0000256" key="1">
    <source>
        <dbReference type="ARBA" id="ARBA00006594"/>
    </source>
</evidence>
<evidence type="ECO:0000313" key="11">
    <source>
        <dbReference type="Proteomes" id="UP000256686"/>
    </source>
</evidence>
<dbReference type="InterPro" id="IPR022749">
    <property type="entry name" value="D12N6_MeTrfase_N"/>
</dbReference>
<dbReference type="InterPro" id="IPR029063">
    <property type="entry name" value="SAM-dependent_MTases_sf"/>
</dbReference>
<evidence type="ECO:0000256" key="5">
    <source>
        <dbReference type="ARBA" id="ARBA00022691"/>
    </source>
</evidence>
<evidence type="ECO:0000256" key="3">
    <source>
        <dbReference type="ARBA" id="ARBA00022603"/>
    </source>
</evidence>
<proteinExistence type="inferred from homology"/>
<dbReference type="GO" id="GO:0008170">
    <property type="term" value="F:N-methyltransferase activity"/>
    <property type="evidence" value="ECO:0007669"/>
    <property type="project" value="InterPro"/>
</dbReference>
<dbReference type="RefSeq" id="WP_115970923.1">
    <property type="nucleotide sequence ID" value="NZ_QNVT01000009.1"/>
</dbReference>
<dbReference type="PANTHER" id="PTHR42933:SF3">
    <property type="entry name" value="TYPE I RESTRICTION ENZYME MJAVIII METHYLASE SUBUNIT"/>
    <property type="match status" value="1"/>
</dbReference>
<dbReference type="AlphaFoldDB" id="A0A3D9CA42"/>
<dbReference type="InterPro" id="IPR038333">
    <property type="entry name" value="T1MK-like_N_sf"/>
</dbReference>
<dbReference type="GO" id="GO:0009307">
    <property type="term" value="P:DNA restriction-modification system"/>
    <property type="evidence" value="ECO:0007669"/>
    <property type="project" value="UniProtKB-KW"/>
</dbReference>
<dbReference type="GO" id="GO:0003677">
    <property type="term" value="F:DNA binding"/>
    <property type="evidence" value="ECO:0007669"/>
    <property type="project" value="InterPro"/>
</dbReference>
<dbReference type="Gene3D" id="3.40.50.150">
    <property type="entry name" value="Vaccinia Virus protein VP39"/>
    <property type="match status" value="1"/>
</dbReference>
<keyword evidence="11" id="KW-1185">Reference proteome</keyword>
<dbReference type="InterPro" id="IPR051537">
    <property type="entry name" value="DNA_Adenine_Mtase"/>
</dbReference>
<comment type="similarity">
    <text evidence="1">Belongs to the N(4)/N(6)-methyltransferase family.</text>
</comment>
<dbReference type="Pfam" id="PF12161">
    <property type="entry name" value="HsdM_N"/>
    <property type="match status" value="1"/>
</dbReference>
<dbReference type="InterPro" id="IPR003356">
    <property type="entry name" value="DNA_methylase_A-5"/>
</dbReference>
<evidence type="ECO:0000256" key="6">
    <source>
        <dbReference type="ARBA" id="ARBA00022747"/>
    </source>
</evidence>
<organism evidence="10 11">
    <name type="scientific">Chryseobacterium pennae</name>
    <dbReference type="NCBI Taxonomy" id="2258962"/>
    <lineage>
        <taxon>Bacteria</taxon>
        <taxon>Pseudomonadati</taxon>
        <taxon>Bacteroidota</taxon>
        <taxon>Flavobacteriia</taxon>
        <taxon>Flavobacteriales</taxon>
        <taxon>Weeksellaceae</taxon>
        <taxon>Chryseobacterium group</taxon>
        <taxon>Chryseobacterium</taxon>
    </lineage>
</organism>
<name>A0A3D9CA42_9FLAO</name>